<dbReference type="KEGG" id="dla:I6G47_30365"/>
<dbReference type="RefSeq" id="WP_016451236.1">
    <property type="nucleotide sequence ID" value="NZ_CP065748.1"/>
</dbReference>
<dbReference type="InterPro" id="IPR005064">
    <property type="entry name" value="BUG"/>
</dbReference>
<reference evidence="2 3" key="1">
    <citation type="submission" date="2020-12" db="EMBL/GenBank/DDBJ databases">
        <title>FDA dAtabase for Regulatory Grade micrObial Sequences (FDA-ARGOS): Supporting development and validation of Infectious Disease Dx tests.</title>
        <authorList>
            <person name="Sproer C."/>
            <person name="Gronow S."/>
            <person name="Severitt S."/>
            <person name="Schroder I."/>
            <person name="Tallon L."/>
            <person name="Sadzewicz L."/>
            <person name="Zhao X."/>
            <person name="Boylan J."/>
            <person name="Ott S."/>
            <person name="Bowen H."/>
            <person name="Vavikolanu K."/>
            <person name="Mehta A."/>
            <person name="Aluvathingal J."/>
            <person name="Nadendla S."/>
            <person name="Lowell S."/>
            <person name="Myers T."/>
            <person name="Yan Y."/>
            <person name="Sichtig H."/>
        </authorList>
    </citation>
    <scope>NUCLEOTIDE SEQUENCE [LARGE SCALE GENOMIC DNA]</scope>
    <source>
        <strain evidence="2 3">FDAARGOS_890</strain>
    </source>
</reference>
<evidence type="ECO:0000313" key="3">
    <source>
        <dbReference type="Proteomes" id="UP000595064"/>
    </source>
</evidence>
<comment type="similarity">
    <text evidence="1">Belongs to the UPF0065 (bug) family.</text>
</comment>
<sequence>MRTAFPLFSEARQVLSRRSLLGAAALGLVLPAVAQGSFPSKPLKLVVGYPAGGSVDLAARVVGDGLAARLRGTVVVDNVGGAAGAIAAQRVASAPADGYTLLVGASNELVATRIVNPAQRYDGRRDFTPLGLVATSPLILAARPGLGVKSMADLLELAKRQPGKLSYGSSGVGSTLHFAGELLNQRAGISIAHVPYRGVAPLTSDLAGGSLDLAVLSPTAAQPFLQSGRIVPLAVTSAQRLSALPQVPAMAELAPLRGYELVGWFALMAPRALPADTAQRITAALQEALAEPAVRKRLEDAGMVPATGREDLARLIAEEDRKYEQLAAFAKMRD</sequence>
<dbReference type="Gene3D" id="3.40.190.150">
    <property type="entry name" value="Bordetella uptake gene, domain 1"/>
    <property type="match status" value="1"/>
</dbReference>
<dbReference type="PIRSF" id="PIRSF017082">
    <property type="entry name" value="YflP"/>
    <property type="match status" value="1"/>
</dbReference>
<proteinExistence type="inferred from homology"/>
<gene>
    <name evidence="2" type="ORF">I6G47_30365</name>
</gene>
<dbReference type="Gene3D" id="3.40.190.10">
    <property type="entry name" value="Periplasmic binding protein-like II"/>
    <property type="match status" value="1"/>
</dbReference>
<dbReference type="PANTHER" id="PTHR42928">
    <property type="entry name" value="TRICARBOXYLATE-BINDING PROTEIN"/>
    <property type="match status" value="1"/>
</dbReference>
<keyword evidence="3" id="KW-1185">Reference proteome</keyword>
<protein>
    <submittedName>
        <fullName evidence="2">Tripartite tricarboxylate transporter substrate binding protein</fullName>
    </submittedName>
</protein>
<dbReference type="InterPro" id="IPR042100">
    <property type="entry name" value="Bug_dom1"/>
</dbReference>
<dbReference type="Proteomes" id="UP000595064">
    <property type="component" value="Chromosome"/>
</dbReference>
<organism evidence="2 3">
    <name type="scientific">Delftia lacustris</name>
    <dbReference type="NCBI Taxonomy" id="558537"/>
    <lineage>
        <taxon>Bacteria</taxon>
        <taxon>Pseudomonadati</taxon>
        <taxon>Pseudomonadota</taxon>
        <taxon>Betaproteobacteria</taxon>
        <taxon>Burkholderiales</taxon>
        <taxon>Comamonadaceae</taxon>
        <taxon>Delftia</taxon>
    </lineage>
</organism>
<dbReference type="SUPFAM" id="SSF53850">
    <property type="entry name" value="Periplasmic binding protein-like II"/>
    <property type="match status" value="1"/>
</dbReference>
<name>A0A7T3DEF0_9BURK</name>
<accession>A0A7T3DEF0</accession>
<evidence type="ECO:0000256" key="1">
    <source>
        <dbReference type="ARBA" id="ARBA00006987"/>
    </source>
</evidence>
<dbReference type="AlphaFoldDB" id="A0A7T3DEF0"/>
<dbReference type="EMBL" id="CP065748">
    <property type="protein sequence ID" value="QPS81214.1"/>
    <property type="molecule type" value="Genomic_DNA"/>
</dbReference>
<dbReference type="Pfam" id="PF03401">
    <property type="entry name" value="TctC"/>
    <property type="match status" value="1"/>
</dbReference>
<dbReference type="CDD" id="cd07012">
    <property type="entry name" value="PBP2_Bug_TTT"/>
    <property type="match status" value="1"/>
</dbReference>
<evidence type="ECO:0000313" key="2">
    <source>
        <dbReference type="EMBL" id="QPS81214.1"/>
    </source>
</evidence>
<dbReference type="PANTHER" id="PTHR42928:SF5">
    <property type="entry name" value="BLR1237 PROTEIN"/>
    <property type="match status" value="1"/>
</dbReference>